<evidence type="ECO:0000313" key="4">
    <source>
        <dbReference type="Proteomes" id="UP001464923"/>
    </source>
</evidence>
<keyword evidence="4" id="KW-1185">Reference proteome</keyword>
<keyword evidence="2" id="KW-0732">Signal</keyword>
<evidence type="ECO:0008006" key="5">
    <source>
        <dbReference type="Google" id="ProtNLM"/>
    </source>
</evidence>
<proteinExistence type="predicted"/>
<evidence type="ECO:0000256" key="2">
    <source>
        <dbReference type="SAM" id="SignalP"/>
    </source>
</evidence>
<protein>
    <recommendedName>
        <fullName evidence="5">ABC transporter substrate-binding protein</fullName>
    </recommendedName>
</protein>
<comment type="caution">
    <text evidence="3">The sequence shown here is derived from an EMBL/GenBank/DDBJ whole genome shotgun (WGS) entry which is preliminary data.</text>
</comment>
<dbReference type="RefSeq" id="WP_345647686.1">
    <property type="nucleotide sequence ID" value="NZ_BAABLY010000055.1"/>
</dbReference>
<reference evidence="3 4" key="1">
    <citation type="submission" date="2024-03" db="EMBL/GenBank/DDBJ databases">
        <title>Draft genome sequence of Pseudonocardia tropica JCM 19149.</title>
        <authorList>
            <person name="Butdee W."/>
            <person name="Duangmal K."/>
        </authorList>
    </citation>
    <scope>NUCLEOTIDE SEQUENCE [LARGE SCALE GENOMIC DNA]</scope>
    <source>
        <strain evidence="3 4">JCM 19149</strain>
    </source>
</reference>
<evidence type="ECO:0000313" key="3">
    <source>
        <dbReference type="EMBL" id="MEQ3537306.1"/>
    </source>
</evidence>
<evidence type="ECO:0000256" key="1">
    <source>
        <dbReference type="SAM" id="MobiDB-lite"/>
    </source>
</evidence>
<dbReference type="PROSITE" id="PS51257">
    <property type="entry name" value="PROKAR_LIPOPROTEIN"/>
    <property type="match status" value="1"/>
</dbReference>
<accession>A0ABV1JMZ4</accession>
<sequence length="102" mass="10219">MTTARTRSVRSLTGMALSALTALVLTGCGAGGDGSGGGGSAEATGTDAPIPAVAEDVRLAAREVGDALVFTDDGRIVESGDPRAVLSDPQEERTRAFLSTVL</sequence>
<feature type="region of interest" description="Disordered" evidence="1">
    <location>
        <begin position="80"/>
        <end position="102"/>
    </location>
</feature>
<organism evidence="3 4">
    <name type="scientific">Pseudonocardia tropica</name>
    <dbReference type="NCBI Taxonomy" id="681289"/>
    <lineage>
        <taxon>Bacteria</taxon>
        <taxon>Bacillati</taxon>
        <taxon>Actinomycetota</taxon>
        <taxon>Actinomycetes</taxon>
        <taxon>Pseudonocardiales</taxon>
        <taxon>Pseudonocardiaceae</taxon>
        <taxon>Pseudonocardia</taxon>
    </lineage>
</organism>
<name>A0ABV1JMZ4_9PSEU</name>
<dbReference type="EMBL" id="JBEDNP010000001">
    <property type="protein sequence ID" value="MEQ3537306.1"/>
    <property type="molecule type" value="Genomic_DNA"/>
</dbReference>
<feature type="chain" id="PRO_5046710598" description="ABC transporter substrate-binding protein" evidence="2">
    <location>
        <begin position="31"/>
        <end position="102"/>
    </location>
</feature>
<feature type="signal peptide" evidence="2">
    <location>
        <begin position="1"/>
        <end position="30"/>
    </location>
</feature>
<dbReference type="Proteomes" id="UP001464923">
    <property type="component" value="Unassembled WGS sequence"/>
</dbReference>
<gene>
    <name evidence="3" type="ORF">WHI96_00590</name>
</gene>